<dbReference type="EMBL" id="FMZO01000002">
    <property type="protein sequence ID" value="SDC38510.1"/>
    <property type="molecule type" value="Genomic_DNA"/>
</dbReference>
<dbReference type="GO" id="GO:0009103">
    <property type="term" value="P:lipopolysaccharide biosynthetic process"/>
    <property type="evidence" value="ECO:0007669"/>
    <property type="project" value="UniProtKB-UniPathway"/>
</dbReference>
<evidence type="ECO:0000256" key="4">
    <source>
        <dbReference type="ARBA" id="ARBA00010499"/>
    </source>
</evidence>
<feature type="domain" description="DAHP synthetase I/KDSA" evidence="9">
    <location>
        <begin position="50"/>
        <end position="300"/>
    </location>
</feature>
<name>A0A1G6L5E4_NIADE</name>
<dbReference type="EC" id="2.5.1.55" evidence="5"/>
<dbReference type="Gene3D" id="3.20.20.70">
    <property type="entry name" value="Aldolase class I"/>
    <property type="match status" value="1"/>
</dbReference>
<gene>
    <name evidence="10" type="ORF">SAMN04487894_102226</name>
</gene>
<dbReference type="InterPro" id="IPR013785">
    <property type="entry name" value="Aldolase_TIM"/>
</dbReference>
<keyword evidence="7" id="KW-0808">Transferase</keyword>
<evidence type="ECO:0000256" key="7">
    <source>
        <dbReference type="ARBA" id="ARBA00022679"/>
    </source>
</evidence>
<dbReference type="UniPathway" id="UPA00357">
    <property type="reaction ID" value="UER00474"/>
</dbReference>
<evidence type="ECO:0000259" key="9">
    <source>
        <dbReference type="Pfam" id="PF00793"/>
    </source>
</evidence>
<evidence type="ECO:0000313" key="10">
    <source>
        <dbReference type="EMBL" id="SDC38510.1"/>
    </source>
</evidence>
<evidence type="ECO:0000256" key="6">
    <source>
        <dbReference type="ARBA" id="ARBA00022490"/>
    </source>
</evidence>
<dbReference type="Pfam" id="PF00793">
    <property type="entry name" value="DAHP_synth_1"/>
    <property type="match status" value="1"/>
</dbReference>
<evidence type="ECO:0000256" key="5">
    <source>
        <dbReference type="ARBA" id="ARBA00012693"/>
    </source>
</evidence>
<dbReference type="GO" id="GO:0005737">
    <property type="term" value="C:cytoplasm"/>
    <property type="evidence" value="ECO:0007669"/>
    <property type="project" value="UniProtKB-SubCell"/>
</dbReference>
<sequence>MQNGLCKGSDPLFRSCKPIWVNCPLPVIFALMEHFLTDLFAGQQYDPGHFFLLAGPCVVESEPLVMEVAERVSAICKNLGIPYVFKSSYRKANRTSAHSFTGIGDETALKLLKAVKDRFHVPTVSDIHAHEEAAIAAEYVDMLQIPAFLSRQTDLLEAAAQTGKVVNIKKGQFLSGPSMKFAADKVKQAGNEKVILTERGNSFGYQDLVVDFRNIPWMKEHRVPVVMDCTHSLQQPNQTSGVTGGNPELIGTIAKAAIATGADGLFIETHPNPAVAKSDGANMLQLDHLEPLLEQLVRIRKAIIPA</sequence>
<dbReference type="InterPro" id="IPR006269">
    <property type="entry name" value="KDO8P_synthase"/>
</dbReference>
<keyword evidence="11" id="KW-1185">Reference proteome</keyword>
<evidence type="ECO:0000256" key="2">
    <source>
        <dbReference type="ARBA" id="ARBA00004756"/>
    </source>
</evidence>
<proteinExistence type="inferred from homology"/>
<dbReference type="AlphaFoldDB" id="A0A1G6L5E4"/>
<comment type="pathway">
    <text evidence="2">Bacterial outer membrane biogenesis; lipopolysaccharide biosynthesis.</text>
</comment>
<protein>
    <recommendedName>
        <fullName evidence="5">3-deoxy-8-phosphooctulonate synthase</fullName>
        <ecNumber evidence="5">2.5.1.55</ecNumber>
    </recommendedName>
</protein>
<dbReference type="STRING" id="1285928.SAMN04487894_102226"/>
<dbReference type="NCBIfam" id="TIGR01362">
    <property type="entry name" value="KDO8P_synth"/>
    <property type="match status" value="1"/>
</dbReference>
<dbReference type="UniPathway" id="UPA00030"/>
<reference evidence="11" key="1">
    <citation type="submission" date="2016-10" db="EMBL/GenBank/DDBJ databases">
        <authorList>
            <person name="Varghese N."/>
            <person name="Submissions S."/>
        </authorList>
    </citation>
    <scope>NUCLEOTIDE SEQUENCE [LARGE SCALE GENOMIC DNA]</scope>
    <source>
        <strain evidence="11">DSM 25811 / CCM 8410 / LMG 26954 / E90</strain>
    </source>
</reference>
<keyword evidence="6" id="KW-0963">Cytoplasm</keyword>
<dbReference type="Proteomes" id="UP000198757">
    <property type="component" value="Unassembled WGS sequence"/>
</dbReference>
<evidence type="ECO:0000256" key="1">
    <source>
        <dbReference type="ARBA" id="ARBA00004496"/>
    </source>
</evidence>
<comment type="pathway">
    <text evidence="3">Carbohydrate biosynthesis; 3-deoxy-D-manno-octulosonate biosynthesis; 3-deoxy-D-manno-octulosonate from D-ribulose 5-phosphate: step 2/3.</text>
</comment>
<comment type="subcellular location">
    <subcellularLocation>
        <location evidence="1">Cytoplasm</location>
    </subcellularLocation>
</comment>
<accession>A0A1G6L5E4</accession>
<evidence type="ECO:0000256" key="3">
    <source>
        <dbReference type="ARBA" id="ARBA00004845"/>
    </source>
</evidence>
<dbReference type="PANTHER" id="PTHR21057">
    <property type="entry name" value="PHOSPHO-2-DEHYDRO-3-DEOXYHEPTONATE ALDOLASE"/>
    <property type="match status" value="1"/>
</dbReference>
<dbReference type="NCBIfam" id="NF003543">
    <property type="entry name" value="PRK05198.1"/>
    <property type="match status" value="1"/>
</dbReference>
<comment type="catalytic activity">
    <reaction evidence="8">
        <text>D-arabinose 5-phosphate + phosphoenolpyruvate + H2O = 3-deoxy-alpha-D-manno-2-octulosonate-8-phosphate + phosphate</text>
        <dbReference type="Rhea" id="RHEA:14053"/>
        <dbReference type="ChEBI" id="CHEBI:15377"/>
        <dbReference type="ChEBI" id="CHEBI:43474"/>
        <dbReference type="ChEBI" id="CHEBI:57693"/>
        <dbReference type="ChEBI" id="CHEBI:58702"/>
        <dbReference type="ChEBI" id="CHEBI:85985"/>
        <dbReference type="EC" id="2.5.1.55"/>
    </reaction>
</comment>
<evidence type="ECO:0000256" key="8">
    <source>
        <dbReference type="ARBA" id="ARBA00049112"/>
    </source>
</evidence>
<comment type="similarity">
    <text evidence="4">Belongs to the KdsA family.</text>
</comment>
<dbReference type="GO" id="GO:0008676">
    <property type="term" value="F:3-deoxy-8-phosphooctulonate synthase activity"/>
    <property type="evidence" value="ECO:0007669"/>
    <property type="project" value="UniProtKB-EC"/>
</dbReference>
<organism evidence="10 11">
    <name type="scientific">Niabella drilacis (strain DSM 25811 / CCM 8410 / CCUG 62505 / LMG 26954 / E90)</name>
    <dbReference type="NCBI Taxonomy" id="1285928"/>
    <lineage>
        <taxon>Bacteria</taxon>
        <taxon>Pseudomonadati</taxon>
        <taxon>Bacteroidota</taxon>
        <taxon>Chitinophagia</taxon>
        <taxon>Chitinophagales</taxon>
        <taxon>Chitinophagaceae</taxon>
        <taxon>Niabella</taxon>
    </lineage>
</organism>
<dbReference type="SUPFAM" id="SSF51569">
    <property type="entry name" value="Aldolase"/>
    <property type="match status" value="1"/>
</dbReference>
<dbReference type="InterPro" id="IPR006218">
    <property type="entry name" value="DAHP1/KDSA"/>
</dbReference>
<evidence type="ECO:0000313" key="11">
    <source>
        <dbReference type="Proteomes" id="UP000198757"/>
    </source>
</evidence>